<proteinExistence type="predicted"/>
<dbReference type="InterPro" id="IPR051710">
    <property type="entry name" value="Phosphatase_SH3-domain"/>
</dbReference>
<organism evidence="1">
    <name type="scientific">Blastobotrys adeninivorans</name>
    <name type="common">Yeast</name>
    <name type="synonym">Arxula adeninivorans</name>
    <dbReference type="NCBI Taxonomy" id="409370"/>
    <lineage>
        <taxon>Eukaryota</taxon>
        <taxon>Fungi</taxon>
        <taxon>Dikarya</taxon>
        <taxon>Ascomycota</taxon>
        <taxon>Saccharomycotina</taxon>
        <taxon>Dipodascomycetes</taxon>
        <taxon>Dipodascales</taxon>
        <taxon>Trichomonascaceae</taxon>
        <taxon>Blastobotrys</taxon>
    </lineage>
</organism>
<name>A0A060T8Z4_BLAAD</name>
<dbReference type="Gene3D" id="3.40.50.1240">
    <property type="entry name" value="Phosphoglycerate mutase-like"/>
    <property type="match status" value="1"/>
</dbReference>
<dbReference type="AlphaFoldDB" id="A0A060T8Z4"/>
<dbReference type="SUPFAM" id="SSF53254">
    <property type="entry name" value="Phosphoglycerate mutase-like"/>
    <property type="match status" value="1"/>
</dbReference>
<dbReference type="InterPro" id="IPR029033">
    <property type="entry name" value="His_PPase_superfam"/>
</dbReference>
<dbReference type="PhylomeDB" id="A0A060T8Z4"/>
<dbReference type="PANTHER" id="PTHR16469">
    <property type="entry name" value="UBIQUITIN-ASSOCIATED AND SH3 DOMAIN-CONTAINING BA-RELATED"/>
    <property type="match status" value="1"/>
</dbReference>
<sequence>MPLTRIVVVRHSVRLDSIDKTWVYTSATPYDPPLAPEGEPIARQSGSHMKGHLSSFSKVYIHSSPFLRCAQTSALLASSIDKPAKIRLDGAFGEWLTSDYYSQMSPPPPDNHAQLACSSYNYLHNESKKNSNLTVDSTWPVTALGTSGEYDEPWTSMHNRFKHALTQLISLYESEPEECAVIIVTHGAGCNALLGHLTNEPVLSRISVASFAVAQRHPYGSHAWDIIYNSNNTESPRPRSSSFGVVPQLCGSGSNSASTSSSSVSDLAGSPPVTNFSPSVMLTSALQPDLSSFKTTKLADQSTVDTTVDTSMYRFGSNRW</sequence>
<dbReference type="EMBL" id="HG937694">
    <property type="protein sequence ID" value="CDP37244.1"/>
    <property type="molecule type" value="Genomic_DNA"/>
</dbReference>
<gene>
    <name evidence="1" type="ORF">GNLVRS02_ARAD1D07084g</name>
</gene>
<reference evidence="1" key="1">
    <citation type="submission" date="2014-02" db="EMBL/GenBank/DDBJ databases">
        <authorList>
            <person name="Genoscope - CEA"/>
        </authorList>
    </citation>
    <scope>NUCLEOTIDE SEQUENCE</scope>
    <source>
        <strain evidence="1">LS3</strain>
    </source>
</reference>
<dbReference type="InterPro" id="IPR013078">
    <property type="entry name" value="His_Pase_superF_clade-1"/>
</dbReference>
<protein>
    <submittedName>
        <fullName evidence="1">ARAD1D07084p</fullName>
    </submittedName>
</protein>
<dbReference type="Pfam" id="PF00300">
    <property type="entry name" value="His_Phos_1"/>
    <property type="match status" value="1"/>
</dbReference>
<evidence type="ECO:0000313" key="1">
    <source>
        <dbReference type="EMBL" id="CDP37244.1"/>
    </source>
</evidence>
<dbReference type="CDD" id="cd07067">
    <property type="entry name" value="HP_PGM_like"/>
    <property type="match status" value="1"/>
</dbReference>
<dbReference type="PANTHER" id="PTHR16469:SF27">
    <property type="entry name" value="UBIQUITIN-ASSOCIATED AND SH3 DOMAIN-CONTAINING BA-RELATED"/>
    <property type="match status" value="1"/>
</dbReference>
<accession>A0A060T8Z4</accession>
<reference evidence="1" key="2">
    <citation type="submission" date="2014-06" db="EMBL/GenBank/DDBJ databases">
        <title>The complete genome of Blastobotrys (Arxula) adeninivorans LS3 - a yeast of biotechnological interest.</title>
        <authorList>
            <person name="Kunze G."/>
            <person name="Gaillardin C."/>
            <person name="Czernicka M."/>
            <person name="Durrens P."/>
            <person name="Martin T."/>
            <person name="Boer E."/>
            <person name="Gabaldon T."/>
            <person name="Cruz J."/>
            <person name="Talla E."/>
            <person name="Marck C."/>
            <person name="Goffeau A."/>
            <person name="Barbe V."/>
            <person name="Baret P."/>
            <person name="Baronian K."/>
            <person name="Beier S."/>
            <person name="Bleykasten C."/>
            <person name="Bode R."/>
            <person name="Casaregola S."/>
            <person name="Despons L."/>
            <person name="Fairhead C."/>
            <person name="Giersberg M."/>
            <person name="Gierski P."/>
            <person name="Hahnel U."/>
            <person name="Hartmann A."/>
            <person name="Jankowska D."/>
            <person name="Jubin C."/>
            <person name="Jung P."/>
            <person name="Lafontaine I."/>
            <person name="Leh-Louis V."/>
            <person name="Lemaire M."/>
            <person name="Marcet-Houben M."/>
            <person name="Mascher M."/>
            <person name="Morel G."/>
            <person name="Richard G.-F."/>
            <person name="Riechen J."/>
            <person name="Sacerdot C."/>
            <person name="Sarkar A."/>
            <person name="Savel G."/>
            <person name="Schacherer J."/>
            <person name="Sherman D."/>
            <person name="Straub M.-L."/>
            <person name="Stein N."/>
            <person name="Thierry A."/>
            <person name="Trautwein-Schult A."/>
            <person name="Westhof E."/>
            <person name="Worch S."/>
            <person name="Dujon B."/>
            <person name="Souciet J.-L."/>
            <person name="Wincker P."/>
            <person name="Scholz U."/>
            <person name="Neuveglise N."/>
        </authorList>
    </citation>
    <scope>NUCLEOTIDE SEQUENCE</scope>
    <source>
        <strain evidence="1">LS3</strain>
    </source>
</reference>